<evidence type="ECO:0000256" key="1">
    <source>
        <dbReference type="ARBA" id="ARBA00009370"/>
    </source>
</evidence>
<dbReference type="InterPro" id="IPR000223">
    <property type="entry name" value="Pept_S26A_signal_pept_1"/>
</dbReference>
<keyword evidence="3" id="KW-1133">Transmembrane helix</keyword>
<reference evidence="5 6" key="1">
    <citation type="journal article" date="2012" name="Int. J. Syst. Evol. Microbiol.">
        <title>Flammeovirga pacifica sp. nov., isolated from deep-sea sediment.</title>
        <authorList>
            <person name="Xu H."/>
            <person name="Fu Y."/>
            <person name="Yang N."/>
            <person name="Ding Z."/>
            <person name="Lai Q."/>
            <person name="Zeng R."/>
        </authorList>
    </citation>
    <scope>NUCLEOTIDE SEQUENCE [LARGE SCALE GENOMIC DNA]</scope>
    <source>
        <strain evidence="6">DSM 24597 / LMG 26175 / WPAGA1</strain>
    </source>
</reference>
<dbReference type="STRING" id="915059.NH26_22370"/>
<comment type="caution">
    <text evidence="3">Lacks conserved residue(s) required for the propagation of feature annotation.</text>
</comment>
<dbReference type="PANTHER" id="PTHR43390:SF1">
    <property type="entry name" value="CHLOROPLAST PROCESSING PEPTIDASE"/>
    <property type="match status" value="1"/>
</dbReference>
<protein>
    <recommendedName>
        <fullName evidence="2 3">Signal peptidase I</fullName>
        <ecNumber evidence="3">3.4.21.89</ecNumber>
    </recommendedName>
</protein>
<dbReference type="GO" id="GO:0016020">
    <property type="term" value="C:membrane"/>
    <property type="evidence" value="ECO:0007669"/>
    <property type="project" value="UniProtKB-SubCell"/>
</dbReference>
<dbReference type="OrthoDB" id="9802919at2"/>
<dbReference type="GO" id="GO:0009003">
    <property type="term" value="F:signal peptidase activity"/>
    <property type="evidence" value="ECO:0007669"/>
    <property type="project" value="UniProtKB-EC"/>
</dbReference>
<dbReference type="InterPro" id="IPR036286">
    <property type="entry name" value="LexA/Signal_pep-like_sf"/>
</dbReference>
<dbReference type="EC" id="3.4.21.89" evidence="3"/>
<evidence type="ECO:0000313" key="5">
    <source>
        <dbReference type="EMBL" id="OHX64341.1"/>
    </source>
</evidence>
<comment type="catalytic activity">
    <reaction evidence="3">
        <text>Cleavage of hydrophobic, N-terminal signal or leader sequences from secreted and periplasmic proteins.</text>
        <dbReference type="EC" id="3.4.21.89"/>
    </reaction>
</comment>
<evidence type="ECO:0000313" key="6">
    <source>
        <dbReference type="Proteomes" id="UP000179797"/>
    </source>
</evidence>
<evidence type="ECO:0000259" key="4">
    <source>
        <dbReference type="Pfam" id="PF10502"/>
    </source>
</evidence>
<feature type="transmembrane region" description="Helical" evidence="3">
    <location>
        <begin position="93"/>
        <end position="112"/>
    </location>
</feature>
<dbReference type="InterPro" id="IPR019533">
    <property type="entry name" value="Peptidase_S26"/>
</dbReference>
<evidence type="ECO:0000256" key="2">
    <source>
        <dbReference type="ARBA" id="ARBA00019232"/>
    </source>
</evidence>
<dbReference type="Gene3D" id="2.10.109.10">
    <property type="entry name" value="Umud Fragment, subunit A"/>
    <property type="match status" value="1"/>
</dbReference>
<organism evidence="5 6">
    <name type="scientific">Flammeovirga pacifica</name>
    <dbReference type="NCBI Taxonomy" id="915059"/>
    <lineage>
        <taxon>Bacteria</taxon>
        <taxon>Pseudomonadati</taxon>
        <taxon>Bacteroidota</taxon>
        <taxon>Cytophagia</taxon>
        <taxon>Cytophagales</taxon>
        <taxon>Flammeovirgaceae</taxon>
        <taxon>Flammeovirga</taxon>
    </lineage>
</organism>
<dbReference type="GO" id="GO:0004252">
    <property type="term" value="F:serine-type endopeptidase activity"/>
    <property type="evidence" value="ECO:0007669"/>
    <property type="project" value="InterPro"/>
</dbReference>
<keyword evidence="3" id="KW-0645">Protease</keyword>
<comment type="similarity">
    <text evidence="1 3">Belongs to the peptidase S26 family.</text>
</comment>
<dbReference type="SUPFAM" id="SSF51306">
    <property type="entry name" value="LexA/Signal peptidase"/>
    <property type="match status" value="1"/>
</dbReference>
<dbReference type="RefSeq" id="WP_044220651.1">
    <property type="nucleotide sequence ID" value="NZ_JRYR02000002.1"/>
</dbReference>
<dbReference type="Proteomes" id="UP000179797">
    <property type="component" value="Unassembled WGS sequence"/>
</dbReference>
<dbReference type="AlphaFoldDB" id="A0A1S1YTH9"/>
<dbReference type="Pfam" id="PF10502">
    <property type="entry name" value="Peptidase_S26"/>
    <property type="match status" value="1"/>
</dbReference>
<sequence length="290" mass="33470">MNKKRNPWFSGIANFFCIGMGQLYNGEPRKAFIFLMLYFLIPTLLKWTSIPNYFAGYIFSYFIIYSFIIYVIRDAIIVSKKLVTYQLKSINRWYYYFSYALMIMVLGGLFPLTKLIGVQSFKIASESMEPNLQTTDFVLADLTTSIDDIQYGDIIVYKDDSNENDESLFICRVVALPRDKVMLNDNFLVINNQELNHKLIDTSSEIYHYREELSNGINIDILLDQNVPKGHESANTYEFSIAKDAVFVIGDNRNNALDSRYLGEVNYERIVGKLTAISFSSNFSRIGNKL</sequence>
<keyword evidence="6" id="KW-1185">Reference proteome</keyword>
<evidence type="ECO:0000256" key="3">
    <source>
        <dbReference type="RuleBase" id="RU362042"/>
    </source>
</evidence>
<proteinExistence type="inferred from homology"/>
<comment type="subcellular location">
    <subcellularLocation>
        <location evidence="3">Membrane</location>
        <topology evidence="3">Single-pass type II membrane protein</topology>
    </subcellularLocation>
</comment>
<dbReference type="PANTHER" id="PTHR43390">
    <property type="entry name" value="SIGNAL PEPTIDASE I"/>
    <property type="match status" value="1"/>
</dbReference>
<comment type="caution">
    <text evidence="5">The sequence shown here is derived from an EMBL/GenBank/DDBJ whole genome shotgun (WGS) entry which is preliminary data.</text>
</comment>
<gene>
    <name evidence="5" type="ORF">NH26_22370</name>
</gene>
<accession>A0A1S1YTH9</accession>
<feature type="transmembrane region" description="Helical" evidence="3">
    <location>
        <begin position="54"/>
        <end position="72"/>
    </location>
</feature>
<keyword evidence="3" id="KW-0378">Hydrolase</keyword>
<dbReference type="NCBIfam" id="TIGR02227">
    <property type="entry name" value="sigpep_I_bact"/>
    <property type="match status" value="1"/>
</dbReference>
<dbReference type="GO" id="GO:0006465">
    <property type="term" value="P:signal peptide processing"/>
    <property type="evidence" value="ECO:0007669"/>
    <property type="project" value="InterPro"/>
</dbReference>
<keyword evidence="3" id="KW-0812">Transmembrane</keyword>
<feature type="domain" description="Peptidase S26" evidence="4">
    <location>
        <begin position="99"/>
        <end position="277"/>
    </location>
</feature>
<dbReference type="PRINTS" id="PR00727">
    <property type="entry name" value="LEADERPTASE"/>
</dbReference>
<keyword evidence="3" id="KW-0472">Membrane</keyword>
<name>A0A1S1YTH9_FLAPC</name>
<feature type="transmembrane region" description="Helical" evidence="3">
    <location>
        <begin position="6"/>
        <end position="24"/>
    </location>
</feature>
<dbReference type="EMBL" id="JRYR02000002">
    <property type="protein sequence ID" value="OHX64341.1"/>
    <property type="molecule type" value="Genomic_DNA"/>
</dbReference>
<dbReference type="CDD" id="cd06530">
    <property type="entry name" value="S26_SPase_I"/>
    <property type="match status" value="1"/>
</dbReference>